<dbReference type="AlphaFoldDB" id="A0A4S8L082"/>
<organism evidence="3 4">
    <name type="scientific">Dendrothele bispora (strain CBS 962.96)</name>
    <dbReference type="NCBI Taxonomy" id="1314807"/>
    <lineage>
        <taxon>Eukaryota</taxon>
        <taxon>Fungi</taxon>
        <taxon>Dikarya</taxon>
        <taxon>Basidiomycota</taxon>
        <taxon>Agaricomycotina</taxon>
        <taxon>Agaricomycetes</taxon>
        <taxon>Agaricomycetidae</taxon>
        <taxon>Agaricales</taxon>
        <taxon>Agaricales incertae sedis</taxon>
        <taxon>Dendrothele</taxon>
    </lineage>
</organism>
<protein>
    <recommendedName>
        <fullName evidence="2">Nephrocystin 3-like N-terminal domain-containing protein</fullName>
    </recommendedName>
</protein>
<evidence type="ECO:0000313" key="3">
    <source>
        <dbReference type="EMBL" id="THU81756.1"/>
    </source>
</evidence>
<feature type="domain" description="Nephrocystin 3-like N-terminal" evidence="2">
    <location>
        <begin position="80"/>
        <end position="118"/>
    </location>
</feature>
<gene>
    <name evidence="3" type="ORF">K435DRAFT_844622</name>
</gene>
<dbReference type="EMBL" id="ML179782">
    <property type="protein sequence ID" value="THU81756.1"/>
    <property type="molecule type" value="Genomic_DNA"/>
</dbReference>
<dbReference type="Pfam" id="PF24883">
    <property type="entry name" value="NPHP3_N"/>
    <property type="match status" value="1"/>
</dbReference>
<evidence type="ECO:0000259" key="2">
    <source>
        <dbReference type="Pfam" id="PF24883"/>
    </source>
</evidence>
<keyword evidence="1" id="KW-0677">Repeat</keyword>
<evidence type="ECO:0000313" key="4">
    <source>
        <dbReference type="Proteomes" id="UP000297245"/>
    </source>
</evidence>
<evidence type="ECO:0000256" key="1">
    <source>
        <dbReference type="ARBA" id="ARBA00022737"/>
    </source>
</evidence>
<proteinExistence type="predicted"/>
<dbReference type="Proteomes" id="UP000297245">
    <property type="component" value="Unassembled WGS sequence"/>
</dbReference>
<keyword evidence="4" id="KW-1185">Reference proteome</keyword>
<accession>A0A4S8L082</accession>
<reference evidence="3 4" key="1">
    <citation type="journal article" date="2019" name="Nat. Ecol. Evol.">
        <title>Megaphylogeny resolves global patterns of mushroom evolution.</title>
        <authorList>
            <person name="Varga T."/>
            <person name="Krizsan K."/>
            <person name="Foldi C."/>
            <person name="Dima B."/>
            <person name="Sanchez-Garcia M."/>
            <person name="Sanchez-Ramirez S."/>
            <person name="Szollosi G.J."/>
            <person name="Szarkandi J.G."/>
            <person name="Papp V."/>
            <person name="Albert L."/>
            <person name="Andreopoulos W."/>
            <person name="Angelini C."/>
            <person name="Antonin V."/>
            <person name="Barry K.W."/>
            <person name="Bougher N.L."/>
            <person name="Buchanan P."/>
            <person name="Buyck B."/>
            <person name="Bense V."/>
            <person name="Catcheside P."/>
            <person name="Chovatia M."/>
            <person name="Cooper J."/>
            <person name="Damon W."/>
            <person name="Desjardin D."/>
            <person name="Finy P."/>
            <person name="Geml J."/>
            <person name="Haridas S."/>
            <person name="Hughes K."/>
            <person name="Justo A."/>
            <person name="Karasinski D."/>
            <person name="Kautmanova I."/>
            <person name="Kiss B."/>
            <person name="Kocsube S."/>
            <person name="Kotiranta H."/>
            <person name="LaButti K.M."/>
            <person name="Lechner B.E."/>
            <person name="Liimatainen K."/>
            <person name="Lipzen A."/>
            <person name="Lukacs Z."/>
            <person name="Mihaltcheva S."/>
            <person name="Morgado L.N."/>
            <person name="Niskanen T."/>
            <person name="Noordeloos M.E."/>
            <person name="Ohm R.A."/>
            <person name="Ortiz-Santana B."/>
            <person name="Ovrebo C."/>
            <person name="Racz N."/>
            <person name="Riley R."/>
            <person name="Savchenko A."/>
            <person name="Shiryaev A."/>
            <person name="Soop K."/>
            <person name="Spirin V."/>
            <person name="Szebenyi C."/>
            <person name="Tomsovsky M."/>
            <person name="Tulloss R.E."/>
            <person name="Uehling J."/>
            <person name="Grigoriev I.V."/>
            <person name="Vagvolgyi C."/>
            <person name="Papp T."/>
            <person name="Martin F.M."/>
            <person name="Miettinen O."/>
            <person name="Hibbett D.S."/>
            <person name="Nagy L.G."/>
        </authorList>
    </citation>
    <scope>NUCLEOTIDE SEQUENCE [LARGE SCALE GENOMIC DNA]</scope>
    <source>
        <strain evidence="3 4">CBS 962.96</strain>
    </source>
</reference>
<name>A0A4S8L082_DENBC</name>
<dbReference type="InterPro" id="IPR056884">
    <property type="entry name" value="NPHP3-like_N"/>
</dbReference>
<sequence length="127" mass="14338">MSDSNLNSMAYQTTSEQAQSKIGFFENNQGNIVNSTFNNVGRDQIHYHMSDTTIQDIRKWIGAPDPSTNFVAACNKMTEGTGLWLVNDGKFEEWKNQGGLFWLQGKAGSGKTFLWSSFLWSSHYILD</sequence>
<dbReference type="OrthoDB" id="448455at2759"/>